<dbReference type="NCBIfam" id="TIGR00196">
    <property type="entry name" value="yjeF_cterm"/>
    <property type="match status" value="1"/>
</dbReference>
<dbReference type="GO" id="GO:0046872">
    <property type="term" value="F:metal ion binding"/>
    <property type="evidence" value="ECO:0007669"/>
    <property type="project" value="UniProtKB-KW"/>
</dbReference>
<dbReference type="Pfam" id="PF01256">
    <property type="entry name" value="Carb_kinase"/>
    <property type="match status" value="1"/>
</dbReference>
<keyword evidence="16" id="KW-0511">Multifunctional enzyme</keyword>
<dbReference type="HAMAP" id="MF_01965">
    <property type="entry name" value="NADHX_dehydratase"/>
    <property type="match status" value="1"/>
</dbReference>
<keyword evidence="12" id="KW-0630">Potassium</keyword>
<comment type="similarity">
    <text evidence="4">In the N-terminal section; belongs to the NnrE/AIBP family.</text>
</comment>
<accession>A0A3B1BMX6</accession>
<dbReference type="AlphaFoldDB" id="A0A3B1BMX6"/>
<dbReference type="SUPFAM" id="SSF64153">
    <property type="entry name" value="YjeF N-terminal domain-like"/>
    <property type="match status" value="1"/>
</dbReference>
<evidence type="ECO:0000313" key="23">
    <source>
        <dbReference type="EMBL" id="VAX13184.1"/>
    </source>
</evidence>
<evidence type="ECO:0000256" key="13">
    <source>
        <dbReference type="ARBA" id="ARBA00023027"/>
    </source>
</evidence>
<evidence type="ECO:0000256" key="2">
    <source>
        <dbReference type="ARBA" id="ARBA00000909"/>
    </source>
</evidence>
<proteinExistence type="inferred from homology"/>
<dbReference type="GO" id="GO:0005524">
    <property type="term" value="F:ATP binding"/>
    <property type="evidence" value="ECO:0007669"/>
    <property type="project" value="UniProtKB-KW"/>
</dbReference>
<evidence type="ECO:0000256" key="8">
    <source>
        <dbReference type="ARBA" id="ARBA00022723"/>
    </source>
</evidence>
<organism evidence="23">
    <name type="scientific">hydrothermal vent metagenome</name>
    <dbReference type="NCBI Taxonomy" id="652676"/>
    <lineage>
        <taxon>unclassified sequences</taxon>
        <taxon>metagenomes</taxon>
        <taxon>ecological metagenomes</taxon>
    </lineage>
</organism>
<dbReference type="GO" id="GO:0052856">
    <property type="term" value="F:NAD(P)HX epimerase activity"/>
    <property type="evidence" value="ECO:0007669"/>
    <property type="project" value="UniProtKB-EC"/>
</dbReference>
<dbReference type="SUPFAM" id="SSF53613">
    <property type="entry name" value="Ribokinase-like"/>
    <property type="match status" value="1"/>
</dbReference>
<dbReference type="Pfam" id="PF03853">
    <property type="entry name" value="YjeF_N"/>
    <property type="match status" value="1"/>
</dbReference>
<keyword evidence="8" id="KW-0479">Metal-binding</keyword>
<evidence type="ECO:0000259" key="22">
    <source>
        <dbReference type="PROSITE" id="PS51385"/>
    </source>
</evidence>
<dbReference type="GO" id="GO:0052855">
    <property type="term" value="F:ADP-dependent NAD(P)H-hydrate dehydratase activity"/>
    <property type="evidence" value="ECO:0007669"/>
    <property type="project" value="UniProtKB-EC"/>
</dbReference>
<evidence type="ECO:0000259" key="21">
    <source>
        <dbReference type="PROSITE" id="PS51383"/>
    </source>
</evidence>
<evidence type="ECO:0000256" key="4">
    <source>
        <dbReference type="ARBA" id="ARBA00006001"/>
    </source>
</evidence>
<evidence type="ECO:0000256" key="5">
    <source>
        <dbReference type="ARBA" id="ARBA00009524"/>
    </source>
</evidence>
<dbReference type="PIRSF" id="PIRSF017184">
    <property type="entry name" value="Nnr"/>
    <property type="match status" value="1"/>
</dbReference>
<evidence type="ECO:0000256" key="16">
    <source>
        <dbReference type="ARBA" id="ARBA00023268"/>
    </source>
</evidence>
<comment type="catalytic activity">
    <reaction evidence="20">
        <text>(6S)-NADPHX + ADP = AMP + phosphate + NADPH + H(+)</text>
        <dbReference type="Rhea" id="RHEA:32235"/>
        <dbReference type="ChEBI" id="CHEBI:15378"/>
        <dbReference type="ChEBI" id="CHEBI:43474"/>
        <dbReference type="ChEBI" id="CHEBI:57783"/>
        <dbReference type="ChEBI" id="CHEBI:64076"/>
        <dbReference type="ChEBI" id="CHEBI:456215"/>
        <dbReference type="ChEBI" id="CHEBI:456216"/>
        <dbReference type="EC" id="4.2.1.136"/>
    </reaction>
</comment>
<dbReference type="InterPro" id="IPR017953">
    <property type="entry name" value="Carbohydrate_kinase_pred_CS"/>
</dbReference>
<evidence type="ECO:0000256" key="17">
    <source>
        <dbReference type="ARBA" id="ARBA00025153"/>
    </source>
</evidence>
<dbReference type="GO" id="GO:0110051">
    <property type="term" value="P:metabolite repair"/>
    <property type="evidence" value="ECO:0007669"/>
    <property type="project" value="TreeGrafter"/>
</dbReference>
<evidence type="ECO:0000256" key="3">
    <source>
        <dbReference type="ARBA" id="ARBA00001958"/>
    </source>
</evidence>
<keyword evidence="10" id="KW-0067">ATP-binding</keyword>
<gene>
    <name evidence="23" type="ORF">MNBD_GAMMA24-1944</name>
</gene>
<evidence type="ECO:0000256" key="6">
    <source>
        <dbReference type="ARBA" id="ARBA00012228"/>
    </source>
</evidence>
<evidence type="ECO:0000256" key="11">
    <source>
        <dbReference type="ARBA" id="ARBA00022857"/>
    </source>
</evidence>
<dbReference type="PANTHER" id="PTHR12592:SF0">
    <property type="entry name" value="ATP-DEPENDENT (S)-NAD(P)H-HYDRATE DEHYDRATASE"/>
    <property type="match status" value="1"/>
</dbReference>
<evidence type="ECO:0000256" key="12">
    <source>
        <dbReference type="ARBA" id="ARBA00022958"/>
    </source>
</evidence>
<dbReference type="InterPro" id="IPR030677">
    <property type="entry name" value="Nnr"/>
</dbReference>
<evidence type="ECO:0000256" key="10">
    <source>
        <dbReference type="ARBA" id="ARBA00022840"/>
    </source>
</evidence>
<dbReference type="EMBL" id="UOFZ01000104">
    <property type="protein sequence ID" value="VAX13184.1"/>
    <property type="molecule type" value="Genomic_DNA"/>
</dbReference>
<keyword evidence="14 23" id="KW-0413">Isomerase</keyword>
<dbReference type="InterPro" id="IPR029056">
    <property type="entry name" value="Ribokinase-like"/>
</dbReference>
<name>A0A3B1BMX6_9ZZZZ</name>
<evidence type="ECO:0000256" key="18">
    <source>
        <dbReference type="ARBA" id="ARBA00032624"/>
    </source>
</evidence>
<dbReference type="PROSITE" id="PS51385">
    <property type="entry name" value="YJEF_N"/>
    <property type="match status" value="1"/>
</dbReference>
<dbReference type="InterPro" id="IPR000631">
    <property type="entry name" value="CARKD"/>
</dbReference>
<evidence type="ECO:0000256" key="9">
    <source>
        <dbReference type="ARBA" id="ARBA00022741"/>
    </source>
</evidence>
<keyword evidence="15 23" id="KW-0456">Lyase</keyword>
<keyword evidence="11" id="KW-0521">NADP</keyword>
<dbReference type="HAMAP" id="MF_01966">
    <property type="entry name" value="NADHX_epimerase"/>
    <property type="match status" value="1"/>
</dbReference>
<comment type="function">
    <text evidence="17">Bifunctional enzyme that catalyzes the epimerization of the S- and R-forms of NAD(P)HX and the dehydration of the S-form of NAD(P)HX at the expense of ADP, which is converted to AMP. This allows the repair of both epimers of NAD(P)HX, a damaged form of NAD(P)H that is a result of enzymatic or heat-dependent hydration.</text>
</comment>
<feature type="domain" description="YjeF N-terminal" evidence="22">
    <location>
        <begin position="14"/>
        <end position="216"/>
    </location>
</feature>
<dbReference type="PANTHER" id="PTHR12592">
    <property type="entry name" value="ATP-DEPENDENT (S)-NAD(P)H-HYDRATE DEHYDRATASE FAMILY MEMBER"/>
    <property type="match status" value="1"/>
</dbReference>
<reference evidence="23" key="1">
    <citation type="submission" date="2018-06" db="EMBL/GenBank/DDBJ databases">
        <authorList>
            <person name="Zhirakovskaya E."/>
        </authorList>
    </citation>
    <scope>NUCLEOTIDE SEQUENCE</scope>
</reference>
<comment type="catalytic activity">
    <reaction evidence="2">
        <text>(6R)-NADPHX = (6S)-NADPHX</text>
        <dbReference type="Rhea" id="RHEA:32227"/>
        <dbReference type="ChEBI" id="CHEBI:64076"/>
        <dbReference type="ChEBI" id="CHEBI:64077"/>
        <dbReference type="EC" id="5.1.99.6"/>
    </reaction>
</comment>
<dbReference type="InterPro" id="IPR004443">
    <property type="entry name" value="YjeF_N_dom"/>
</dbReference>
<keyword evidence="13" id="KW-0520">NAD</keyword>
<dbReference type="EC" id="5.1.99.6" evidence="6"/>
<evidence type="ECO:0000256" key="15">
    <source>
        <dbReference type="ARBA" id="ARBA00023239"/>
    </source>
</evidence>
<comment type="cofactor">
    <cofactor evidence="3">
        <name>K(+)</name>
        <dbReference type="ChEBI" id="CHEBI:29103"/>
    </cofactor>
</comment>
<sequence>MSSLPYLLYTAAQTRELDRRAIDEHALSASVLMERAGEAAFSLLCTHWPDVRRIAVFCGGGNNGGDGFVLARLAHENSFDVSVFQVGESSRLTGDALAARQRLLGAGLTTVEFSGQNQLPAELIVDGLLGTGIHGDVSTDYRKAIEVINDRACPVLALDLPSGLNADTGMACGIAVQAACTISFIGLKQGLLTGEAVQYCGELHFSDLNVPKIIYTQQTPAARRLDYARLKKYLQPRPRHAHKGDAGHVLLIGGDHGMAGALRLAGEAALRSGAGLVSLVTRESHAIVINSGRPELMCHGLEQAQDLERLVDRATVIVIGPGLGQGDWGRDMLGYVVACGKPLVLDADALNLMARGVLPEVMLRAGNRVLTPHPGEAARLLGQSVEQIQHDRFSAVRALQEKYAGICVLKGAGTLVADKTGIGVCNAGNPGMASAGMGDVLSGIIGALMAQAIAQGREGPDVCLEAAQLGVCLHAHAADLAVKTVGERGLIASDLMPVIRRLVNPA</sequence>
<dbReference type="PROSITE" id="PS01050">
    <property type="entry name" value="YJEF_C_2"/>
    <property type="match status" value="1"/>
</dbReference>
<evidence type="ECO:0000256" key="20">
    <source>
        <dbReference type="ARBA" id="ARBA00049209"/>
    </source>
</evidence>
<keyword evidence="9" id="KW-0547">Nucleotide-binding</keyword>
<dbReference type="InterPro" id="IPR036652">
    <property type="entry name" value="YjeF_N_dom_sf"/>
</dbReference>
<dbReference type="CDD" id="cd01171">
    <property type="entry name" value="YXKO-related"/>
    <property type="match status" value="1"/>
</dbReference>
<comment type="similarity">
    <text evidence="5">In the C-terminal section; belongs to the NnrD/CARKD family.</text>
</comment>
<evidence type="ECO:0000256" key="1">
    <source>
        <dbReference type="ARBA" id="ARBA00000013"/>
    </source>
</evidence>
<dbReference type="NCBIfam" id="TIGR00197">
    <property type="entry name" value="yjeF_nterm"/>
    <property type="match status" value="1"/>
</dbReference>
<feature type="domain" description="YjeF C-terminal" evidence="21">
    <location>
        <begin position="226"/>
        <end position="506"/>
    </location>
</feature>
<dbReference type="Gene3D" id="3.40.1190.20">
    <property type="match status" value="1"/>
</dbReference>
<comment type="catalytic activity">
    <reaction evidence="1">
        <text>(6R)-NADHX = (6S)-NADHX</text>
        <dbReference type="Rhea" id="RHEA:32215"/>
        <dbReference type="ChEBI" id="CHEBI:64074"/>
        <dbReference type="ChEBI" id="CHEBI:64075"/>
        <dbReference type="EC" id="5.1.99.6"/>
    </reaction>
</comment>
<dbReference type="PROSITE" id="PS51383">
    <property type="entry name" value="YJEF_C_3"/>
    <property type="match status" value="1"/>
</dbReference>
<evidence type="ECO:0000256" key="7">
    <source>
        <dbReference type="ARBA" id="ARBA00013129"/>
    </source>
</evidence>
<evidence type="ECO:0000256" key="14">
    <source>
        <dbReference type="ARBA" id="ARBA00023235"/>
    </source>
</evidence>
<dbReference type="EC" id="4.2.1.136" evidence="7"/>
<protein>
    <recommendedName>
        <fullName evidence="18">Nicotinamide nucleotide repair protein</fullName>
        <ecNumber evidence="7">4.2.1.136</ecNumber>
        <ecNumber evidence="6">5.1.99.6</ecNumber>
    </recommendedName>
</protein>
<dbReference type="Gene3D" id="3.40.50.10260">
    <property type="entry name" value="YjeF N-terminal domain"/>
    <property type="match status" value="1"/>
</dbReference>
<evidence type="ECO:0000256" key="19">
    <source>
        <dbReference type="ARBA" id="ARBA00048238"/>
    </source>
</evidence>
<comment type="catalytic activity">
    <reaction evidence="19">
        <text>(6S)-NADHX + ADP = AMP + phosphate + NADH + H(+)</text>
        <dbReference type="Rhea" id="RHEA:32223"/>
        <dbReference type="ChEBI" id="CHEBI:15378"/>
        <dbReference type="ChEBI" id="CHEBI:43474"/>
        <dbReference type="ChEBI" id="CHEBI:57945"/>
        <dbReference type="ChEBI" id="CHEBI:64074"/>
        <dbReference type="ChEBI" id="CHEBI:456215"/>
        <dbReference type="ChEBI" id="CHEBI:456216"/>
        <dbReference type="EC" id="4.2.1.136"/>
    </reaction>
</comment>